<feature type="domain" description="MULE transposase" evidence="1">
    <location>
        <begin position="51"/>
        <end position="128"/>
    </location>
</feature>
<dbReference type="OrthoDB" id="119028at2759"/>
<sequence>MLFDKEVGANPKKKRLKKELYFWFWIWTSCPNKLSQCLRDFSLNTMLLPHVHCDATYKLNWNCYPVILLGTTDAAKTFYLYGTAFCKSEKDEGYAFAFNAVKKAVLEFHDADFKPKYLVADVAQAISNGF</sequence>
<organism evidence="2 3">
    <name type="scientific">Brachionus plicatilis</name>
    <name type="common">Marine rotifer</name>
    <name type="synonym">Brachionus muelleri</name>
    <dbReference type="NCBI Taxonomy" id="10195"/>
    <lineage>
        <taxon>Eukaryota</taxon>
        <taxon>Metazoa</taxon>
        <taxon>Spiralia</taxon>
        <taxon>Gnathifera</taxon>
        <taxon>Rotifera</taxon>
        <taxon>Eurotatoria</taxon>
        <taxon>Monogononta</taxon>
        <taxon>Pseudotrocha</taxon>
        <taxon>Ploima</taxon>
        <taxon>Brachionidae</taxon>
        <taxon>Brachionus</taxon>
    </lineage>
</organism>
<keyword evidence="3" id="KW-1185">Reference proteome</keyword>
<reference evidence="2 3" key="1">
    <citation type="journal article" date="2018" name="Sci. Rep.">
        <title>Genomic signatures of local adaptation to the degree of environmental predictability in rotifers.</title>
        <authorList>
            <person name="Franch-Gras L."/>
            <person name="Hahn C."/>
            <person name="Garcia-Roger E.M."/>
            <person name="Carmona M.J."/>
            <person name="Serra M."/>
            <person name="Gomez A."/>
        </authorList>
    </citation>
    <scope>NUCLEOTIDE SEQUENCE [LARGE SCALE GENOMIC DNA]</scope>
    <source>
        <strain evidence="2">HYR1</strain>
    </source>
</reference>
<dbReference type="InterPro" id="IPR018289">
    <property type="entry name" value="MULE_transposase_dom"/>
</dbReference>
<evidence type="ECO:0000313" key="2">
    <source>
        <dbReference type="EMBL" id="RNA14357.1"/>
    </source>
</evidence>
<dbReference type="PROSITE" id="PS51257">
    <property type="entry name" value="PROKAR_LIPOPROTEIN"/>
    <property type="match status" value="1"/>
</dbReference>
<gene>
    <name evidence="2" type="ORF">BpHYR1_035968</name>
</gene>
<dbReference type="Pfam" id="PF10551">
    <property type="entry name" value="MULE"/>
    <property type="match status" value="1"/>
</dbReference>
<protein>
    <recommendedName>
        <fullName evidence="1">MULE transposase domain-containing protein</fullName>
    </recommendedName>
</protein>
<evidence type="ECO:0000259" key="1">
    <source>
        <dbReference type="Pfam" id="PF10551"/>
    </source>
</evidence>
<name>A0A3M7QSC6_BRAPC</name>
<accession>A0A3M7QSC6</accession>
<dbReference type="Proteomes" id="UP000276133">
    <property type="component" value="Unassembled WGS sequence"/>
</dbReference>
<proteinExistence type="predicted"/>
<dbReference type="EMBL" id="REGN01005207">
    <property type="protein sequence ID" value="RNA14357.1"/>
    <property type="molecule type" value="Genomic_DNA"/>
</dbReference>
<comment type="caution">
    <text evidence="2">The sequence shown here is derived from an EMBL/GenBank/DDBJ whole genome shotgun (WGS) entry which is preliminary data.</text>
</comment>
<evidence type="ECO:0000313" key="3">
    <source>
        <dbReference type="Proteomes" id="UP000276133"/>
    </source>
</evidence>
<dbReference type="AlphaFoldDB" id="A0A3M7QSC6"/>